<feature type="domain" description="Tail spike" evidence="1">
    <location>
        <begin position="97"/>
        <end position="353"/>
    </location>
</feature>
<sequence>MYQVFLDEHVLYIPGDDEAVLIDPVLELALGKSGTFSARVPKINPLYEKLKALDSTVRVERDGVALFYGRILSVERDFYGTKSITCEGELAFLLDSVQEPSEFHDISPRAFLETLIAKHNNQMAKDGAHNKRFTVGQVTVTDPNDSLYRYTNWETTLDAITDKLVKRLGGFLRVRHVGEVRYLDYLAESDNTNTQVIEFGENLLDYTDTLLAEDIATRVIPLGKRLETSSIAALEEYTTIKSVNSGKTYVESASAIQNFGIVTKTVSFENVSVPANLKKKAEKYLKDSQFADVTLTLTAVDLHLLHADMEAMKIGDRIRVISPPHGMDRFFPLTELTIALDHPESSTVVLGTEVKAGLSERSISEKKELVERIERLPTQSDTLRLAKDNATALITAATTGHVVTRKNEILIMDTADKNTAKKVWRWNAGGLGYSKTGYNGYYGTAITMNGAIVADYITTGTLNADLIRAGTLKDRTGNISWNMSSGALRAKRLSVDSPNFKLTTYGHLTAKGADIDGSIVAASGDTKVRVGYGKLSIYYQDKELGLVGGNGFAGSNTIAGLNFDLEQTGDYMTWAAQPAGGGSYEMVWTYARSSFGNFSGGMLNAGCDIDMHYNRLRNVSWPDGAINGAFHFVKINAMSSDGTVASWSNGCRMRFKNGILIEATF</sequence>
<gene>
    <name evidence="2" type="ORF">R6G80_02785</name>
</gene>
<name>A0AAW9HL65_9ACTO</name>
<evidence type="ECO:0000313" key="2">
    <source>
        <dbReference type="EMBL" id="MDY5154653.1"/>
    </source>
</evidence>
<dbReference type="InterPro" id="IPR010572">
    <property type="entry name" value="Tail_dom"/>
</dbReference>
<dbReference type="Pfam" id="PF06605">
    <property type="entry name" value="Prophage_tail"/>
    <property type="match status" value="1"/>
</dbReference>
<dbReference type="InterPro" id="IPR007119">
    <property type="entry name" value="Phage_tail_spike_N"/>
</dbReference>
<organism evidence="2 3">
    <name type="scientific">Actinotignum urinale</name>
    <dbReference type="NCBI Taxonomy" id="190146"/>
    <lineage>
        <taxon>Bacteria</taxon>
        <taxon>Bacillati</taxon>
        <taxon>Actinomycetota</taxon>
        <taxon>Actinomycetes</taxon>
        <taxon>Actinomycetales</taxon>
        <taxon>Actinomycetaceae</taxon>
        <taxon>Actinotignum</taxon>
    </lineage>
</organism>
<protein>
    <submittedName>
        <fullName evidence="2">Phage tail spike protein</fullName>
    </submittedName>
</protein>
<proteinExistence type="predicted"/>
<evidence type="ECO:0000313" key="3">
    <source>
        <dbReference type="Proteomes" id="UP001281731"/>
    </source>
</evidence>
<comment type="caution">
    <text evidence="2">The sequence shown here is derived from an EMBL/GenBank/DDBJ whole genome shotgun (WGS) entry which is preliminary data.</text>
</comment>
<dbReference type="NCBIfam" id="TIGR01665">
    <property type="entry name" value="put_anti_recept"/>
    <property type="match status" value="1"/>
</dbReference>
<accession>A0AAW9HL65</accession>
<dbReference type="RefSeq" id="WP_320756366.1">
    <property type="nucleotide sequence ID" value="NZ_JAWNGC010000002.1"/>
</dbReference>
<dbReference type="Proteomes" id="UP001281731">
    <property type="component" value="Unassembled WGS sequence"/>
</dbReference>
<reference evidence="2" key="1">
    <citation type="submission" date="2023-10" db="EMBL/GenBank/DDBJ databases">
        <title>Whole Genome based description of the genera Actinobaculum and Actinotignum reveals a complex phylogenetic relationship within the species included in the genus Actinotignum.</title>
        <authorList>
            <person name="Jensen C.S."/>
            <person name="Dargis R."/>
            <person name="Kemp M."/>
            <person name="Christensen J.J."/>
        </authorList>
    </citation>
    <scope>NUCLEOTIDE SEQUENCE</scope>
    <source>
        <strain evidence="2">SLA_B511</strain>
    </source>
</reference>
<evidence type="ECO:0000259" key="1">
    <source>
        <dbReference type="Pfam" id="PF06605"/>
    </source>
</evidence>
<dbReference type="EMBL" id="JAWNGC010000002">
    <property type="protein sequence ID" value="MDY5154653.1"/>
    <property type="molecule type" value="Genomic_DNA"/>
</dbReference>
<dbReference type="AlphaFoldDB" id="A0AAW9HL65"/>